<dbReference type="EMBL" id="VSRR010000751">
    <property type="protein sequence ID" value="MPC19225.1"/>
    <property type="molecule type" value="Genomic_DNA"/>
</dbReference>
<keyword evidence="3" id="KW-1185">Reference proteome</keyword>
<dbReference type="AlphaFoldDB" id="A0A5B7DDT5"/>
<dbReference type="Proteomes" id="UP000324222">
    <property type="component" value="Unassembled WGS sequence"/>
</dbReference>
<evidence type="ECO:0000313" key="3">
    <source>
        <dbReference type="Proteomes" id="UP000324222"/>
    </source>
</evidence>
<reference evidence="2 3" key="1">
    <citation type="submission" date="2019-05" db="EMBL/GenBank/DDBJ databases">
        <title>Another draft genome of Portunus trituberculatus and its Hox gene families provides insights of decapod evolution.</title>
        <authorList>
            <person name="Jeong J.-H."/>
            <person name="Song I."/>
            <person name="Kim S."/>
            <person name="Choi T."/>
            <person name="Kim D."/>
            <person name="Ryu S."/>
            <person name="Kim W."/>
        </authorList>
    </citation>
    <scope>NUCLEOTIDE SEQUENCE [LARGE SCALE GENOMIC DNA]</scope>
    <source>
        <tissue evidence="2">Muscle</tissue>
    </source>
</reference>
<accession>A0A5B7DDT5</accession>
<feature type="region of interest" description="Disordered" evidence="1">
    <location>
        <begin position="189"/>
        <end position="212"/>
    </location>
</feature>
<evidence type="ECO:0000256" key="1">
    <source>
        <dbReference type="SAM" id="MobiDB-lite"/>
    </source>
</evidence>
<proteinExistence type="predicted"/>
<name>A0A5B7DDT5_PORTR</name>
<organism evidence="2 3">
    <name type="scientific">Portunus trituberculatus</name>
    <name type="common">Swimming crab</name>
    <name type="synonym">Neptunus trituberculatus</name>
    <dbReference type="NCBI Taxonomy" id="210409"/>
    <lineage>
        <taxon>Eukaryota</taxon>
        <taxon>Metazoa</taxon>
        <taxon>Ecdysozoa</taxon>
        <taxon>Arthropoda</taxon>
        <taxon>Crustacea</taxon>
        <taxon>Multicrustacea</taxon>
        <taxon>Malacostraca</taxon>
        <taxon>Eumalacostraca</taxon>
        <taxon>Eucarida</taxon>
        <taxon>Decapoda</taxon>
        <taxon>Pleocyemata</taxon>
        <taxon>Brachyura</taxon>
        <taxon>Eubrachyura</taxon>
        <taxon>Portunoidea</taxon>
        <taxon>Portunidae</taxon>
        <taxon>Portuninae</taxon>
        <taxon>Portunus</taxon>
    </lineage>
</organism>
<gene>
    <name evidence="2" type="ORF">E2C01_012137</name>
</gene>
<comment type="caution">
    <text evidence="2">The sequence shown here is derived from an EMBL/GenBank/DDBJ whole genome shotgun (WGS) entry which is preliminary data.</text>
</comment>
<evidence type="ECO:0000313" key="2">
    <source>
        <dbReference type="EMBL" id="MPC19225.1"/>
    </source>
</evidence>
<sequence length="212" mass="23096">MQAVHAEQLEDKDTRQDLAVDHFVDSFIITPSESLDEECSAGGHFTLDAMLGETYHAHDLKLCSLQSPQCISNVFASDAKLWDTHLPHCLQAGYFYDHSLDDACPLGLPPLCPHLQPPTYCCPLPHSDPSDPTPQLEELSGCLRLADRLAFGVKLPLAKSTCLCSISLFQSTGIHSIPHIRQQQEWASTPPITSVGLPQNLRGATDGEAGGR</sequence>
<protein>
    <submittedName>
        <fullName evidence="2">Uncharacterized protein</fullName>
    </submittedName>
</protein>